<dbReference type="AlphaFoldDB" id="A0A4Z2GZJ6"/>
<feature type="region of interest" description="Disordered" evidence="1">
    <location>
        <begin position="62"/>
        <end position="91"/>
    </location>
</feature>
<organism evidence="2 3">
    <name type="scientific">Liparis tanakae</name>
    <name type="common">Tanaka's snailfish</name>
    <dbReference type="NCBI Taxonomy" id="230148"/>
    <lineage>
        <taxon>Eukaryota</taxon>
        <taxon>Metazoa</taxon>
        <taxon>Chordata</taxon>
        <taxon>Craniata</taxon>
        <taxon>Vertebrata</taxon>
        <taxon>Euteleostomi</taxon>
        <taxon>Actinopterygii</taxon>
        <taxon>Neopterygii</taxon>
        <taxon>Teleostei</taxon>
        <taxon>Neoteleostei</taxon>
        <taxon>Acanthomorphata</taxon>
        <taxon>Eupercaria</taxon>
        <taxon>Perciformes</taxon>
        <taxon>Cottioidei</taxon>
        <taxon>Cottales</taxon>
        <taxon>Liparidae</taxon>
        <taxon>Liparis</taxon>
    </lineage>
</organism>
<comment type="caution">
    <text evidence="2">The sequence shown here is derived from an EMBL/GenBank/DDBJ whole genome shotgun (WGS) entry which is preliminary data.</text>
</comment>
<protein>
    <submittedName>
        <fullName evidence="2">Uncharacterized protein</fullName>
    </submittedName>
</protein>
<name>A0A4Z2GZJ6_9TELE</name>
<accession>A0A4Z2GZJ6</accession>
<evidence type="ECO:0000313" key="3">
    <source>
        <dbReference type="Proteomes" id="UP000314294"/>
    </source>
</evidence>
<reference evidence="2 3" key="1">
    <citation type="submission" date="2019-03" db="EMBL/GenBank/DDBJ databases">
        <title>First draft genome of Liparis tanakae, snailfish: a comprehensive survey of snailfish specific genes.</title>
        <authorList>
            <person name="Kim W."/>
            <person name="Song I."/>
            <person name="Jeong J.-H."/>
            <person name="Kim D."/>
            <person name="Kim S."/>
            <person name="Ryu S."/>
            <person name="Song J.Y."/>
            <person name="Lee S.K."/>
        </authorList>
    </citation>
    <scope>NUCLEOTIDE SEQUENCE [LARGE SCALE GENOMIC DNA]</scope>
    <source>
        <tissue evidence="2">Muscle</tissue>
    </source>
</reference>
<proteinExistence type="predicted"/>
<feature type="compositionally biased region" description="Basic and acidic residues" evidence="1">
    <location>
        <begin position="71"/>
        <end position="81"/>
    </location>
</feature>
<gene>
    <name evidence="2" type="ORF">EYF80_030859</name>
</gene>
<evidence type="ECO:0000313" key="2">
    <source>
        <dbReference type="EMBL" id="TNN58946.1"/>
    </source>
</evidence>
<keyword evidence="3" id="KW-1185">Reference proteome</keyword>
<sequence>MPLCLYASRSGANKKSPASVDWTITHPSIFPSTAHPFPILPPGLLNGRTAAYLVGSLELSPARNKPLTNSRRNESAARAERPGAITAPRATASPLAFSSRTAARPPYNRSAEFCALEKWRTGLKSLERNLQTWCSTRIMTNV</sequence>
<dbReference type="EMBL" id="SRLO01000367">
    <property type="protein sequence ID" value="TNN58946.1"/>
    <property type="molecule type" value="Genomic_DNA"/>
</dbReference>
<dbReference type="Proteomes" id="UP000314294">
    <property type="component" value="Unassembled WGS sequence"/>
</dbReference>
<evidence type="ECO:0000256" key="1">
    <source>
        <dbReference type="SAM" id="MobiDB-lite"/>
    </source>
</evidence>